<feature type="non-terminal residue" evidence="1">
    <location>
        <position position="1"/>
    </location>
</feature>
<protein>
    <submittedName>
        <fullName evidence="1">Uncharacterized protein</fullName>
    </submittedName>
</protein>
<dbReference type="EMBL" id="JAAAJB010001183">
    <property type="protein sequence ID" value="KAG0248740.1"/>
    <property type="molecule type" value="Genomic_DNA"/>
</dbReference>
<proteinExistence type="predicted"/>
<evidence type="ECO:0000313" key="1">
    <source>
        <dbReference type="EMBL" id="KAG0248740.1"/>
    </source>
</evidence>
<accession>A0A9P6PKE0</accession>
<comment type="caution">
    <text evidence="1">The sequence shown here is derived from an EMBL/GenBank/DDBJ whole genome shotgun (WGS) entry which is preliminary data.</text>
</comment>
<evidence type="ECO:0000313" key="2">
    <source>
        <dbReference type="Proteomes" id="UP000807716"/>
    </source>
</evidence>
<dbReference type="AlphaFoldDB" id="A0A9P6PKE0"/>
<reference evidence="1" key="1">
    <citation type="journal article" date="2020" name="Fungal Divers.">
        <title>Resolving the Mortierellaceae phylogeny through synthesis of multi-gene phylogenetics and phylogenomics.</title>
        <authorList>
            <person name="Vandepol N."/>
            <person name="Liber J."/>
            <person name="Desiro A."/>
            <person name="Na H."/>
            <person name="Kennedy M."/>
            <person name="Barry K."/>
            <person name="Grigoriev I.V."/>
            <person name="Miller A.N."/>
            <person name="O'Donnell K."/>
            <person name="Stajich J.E."/>
            <person name="Bonito G."/>
        </authorList>
    </citation>
    <scope>NUCLEOTIDE SEQUENCE</scope>
    <source>
        <strain evidence="1">BC1065</strain>
    </source>
</reference>
<sequence length="62" mass="6487">NKVGISATAKAPAHDSAVDLLKTESEAEKAPAPIDISHLARPTLKANSEFKVSAEAYALSRV</sequence>
<gene>
    <name evidence="1" type="ORF">DFQ27_000676</name>
</gene>
<name>A0A9P6PKE0_9FUNG</name>
<keyword evidence="2" id="KW-1185">Reference proteome</keyword>
<dbReference type="Proteomes" id="UP000807716">
    <property type="component" value="Unassembled WGS sequence"/>
</dbReference>
<dbReference type="OrthoDB" id="10342717at2759"/>
<organism evidence="1 2">
    <name type="scientific">Actinomortierella ambigua</name>
    <dbReference type="NCBI Taxonomy" id="1343610"/>
    <lineage>
        <taxon>Eukaryota</taxon>
        <taxon>Fungi</taxon>
        <taxon>Fungi incertae sedis</taxon>
        <taxon>Mucoromycota</taxon>
        <taxon>Mortierellomycotina</taxon>
        <taxon>Mortierellomycetes</taxon>
        <taxon>Mortierellales</taxon>
        <taxon>Mortierellaceae</taxon>
        <taxon>Actinomortierella</taxon>
    </lineage>
</organism>